<dbReference type="PANTHER" id="PTHR43591:SF24">
    <property type="entry name" value="2-METHOXY-6-POLYPRENYL-1,4-BENZOQUINOL METHYLASE, MITOCHONDRIAL"/>
    <property type="match status" value="1"/>
</dbReference>
<reference evidence="2 3" key="1">
    <citation type="submission" date="2019-03" db="EMBL/GenBank/DDBJ databases">
        <authorList>
            <person name="Sebastian G."/>
            <person name="Baumann P."/>
            <person name="Ruckert C."/>
            <person name="Kalinowski J."/>
            <person name="Nebel B."/>
            <person name="Takors R."/>
            <person name="Blombach B."/>
        </authorList>
    </citation>
    <scope>NUCLEOTIDE SEQUENCE [LARGE SCALE GENOMIC DNA]</scope>
    <source>
        <strain evidence="2 3">DSM 1084</strain>
    </source>
</reference>
<protein>
    <submittedName>
        <fullName evidence="2">Demethylrebeccamycin-D-glucose O-methyltransferase</fullName>
        <ecNumber evidence="2">2.1.1.164</ecNumber>
    </submittedName>
</protein>
<dbReference type="InterPro" id="IPR029063">
    <property type="entry name" value="SAM-dependent_MTases_sf"/>
</dbReference>
<evidence type="ECO:0000313" key="2">
    <source>
        <dbReference type="EMBL" id="QBM29611.1"/>
    </source>
</evidence>
<gene>
    <name evidence="2" type="primary">rebM2</name>
    <name evidence="2" type="ORF">HPF_18085</name>
</gene>
<name>A0A4P6X773_HYDPS</name>
<feature type="domain" description="Methyltransferase" evidence="1">
    <location>
        <begin position="44"/>
        <end position="139"/>
    </location>
</feature>
<dbReference type="EC" id="2.1.1.164" evidence="2"/>
<dbReference type="EMBL" id="CP037867">
    <property type="protein sequence ID" value="QBM29611.1"/>
    <property type="molecule type" value="Genomic_DNA"/>
</dbReference>
<organism evidence="2 3">
    <name type="scientific">Hydrogenophaga pseudoflava</name>
    <name type="common">Pseudomonas carboxydoflava</name>
    <dbReference type="NCBI Taxonomy" id="47421"/>
    <lineage>
        <taxon>Bacteria</taxon>
        <taxon>Pseudomonadati</taxon>
        <taxon>Pseudomonadota</taxon>
        <taxon>Betaproteobacteria</taxon>
        <taxon>Burkholderiales</taxon>
        <taxon>Comamonadaceae</taxon>
        <taxon>Hydrogenophaga</taxon>
    </lineage>
</organism>
<keyword evidence="2" id="KW-0808">Transferase</keyword>
<dbReference type="Gene3D" id="3.40.50.150">
    <property type="entry name" value="Vaccinia Virus protein VP39"/>
    <property type="match status" value="1"/>
</dbReference>
<accession>A0A4P6X773</accession>
<dbReference type="PANTHER" id="PTHR43591">
    <property type="entry name" value="METHYLTRANSFERASE"/>
    <property type="match status" value="1"/>
</dbReference>
<dbReference type="Proteomes" id="UP000293912">
    <property type="component" value="Chromosome"/>
</dbReference>
<evidence type="ECO:0000313" key="3">
    <source>
        <dbReference type="Proteomes" id="UP000293912"/>
    </source>
</evidence>
<dbReference type="SUPFAM" id="SSF53335">
    <property type="entry name" value="S-adenosyl-L-methionine-dependent methyltransferases"/>
    <property type="match status" value="1"/>
</dbReference>
<dbReference type="GO" id="GO:0032259">
    <property type="term" value="P:methylation"/>
    <property type="evidence" value="ECO:0007669"/>
    <property type="project" value="UniProtKB-KW"/>
</dbReference>
<evidence type="ECO:0000259" key="1">
    <source>
        <dbReference type="Pfam" id="PF13649"/>
    </source>
</evidence>
<sequence>MTQDKLDLLIDLHQPNPRQGPGGDAQTELALRLTGLDPAAPLTVADIGCGTGAATLALARLLPQAQITAVDFLPPFLTTLQQRNKAAGVADQVTPLAASMSELPFADAQFDLLWSEGAIYNMGFENGVKNWRRFLKPGGVLVASELTWTTNTRPVELQAFWDAAYSEVATAADKIRVLERHGYSPLGYFVLPETCWRDAYYRPLQAGFNDFLCRHGNSEAARALVAEHEQEIALYEANSMYFGYGVYVARRITFPQTSHLFP</sequence>
<dbReference type="InterPro" id="IPR041698">
    <property type="entry name" value="Methyltransf_25"/>
</dbReference>
<keyword evidence="2" id="KW-0489">Methyltransferase</keyword>
<dbReference type="RefSeq" id="WP_133157432.1">
    <property type="nucleotide sequence ID" value="NZ_CP037867.1"/>
</dbReference>
<dbReference type="AlphaFoldDB" id="A0A4P6X773"/>
<dbReference type="GO" id="GO:0102082">
    <property type="term" value="F:demethylrebeccamycin--D-glucose O-methyltransferase activity"/>
    <property type="evidence" value="ECO:0007669"/>
    <property type="project" value="UniProtKB-EC"/>
</dbReference>
<dbReference type="CDD" id="cd02440">
    <property type="entry name" value="AdoMet_MTases"/>
    <property type="match status" value="1"/>
</dbReference>
<keyword evidence="3" id="KW-1185">Reference proteome</keyword>
<proteinExistence type="predicted"/>
<dbReference type="Pfam" id="PF13649">
    <property type="entry name" value="Methyltransf_25"/>
    <property type="match status" value="1"/>
</dbReference>
<dbReference type="KEGG" id="hpse:HPF_18085"/>